<organism evidence="1 2">
    <name type="scientific">Gossypium arboreum</name>
    <name type="common">Tree cotton</name>
    <name type="synonym">Gossypium nanking</name>
    <dbReference type="NCBI Taxonomy" id="29729"/>
    <lineage>
        <taxon>Eukaryota</taxon>
        <taxon>Viridiplantae</taxon>
        <taxon>Streptophyta</taxon>
        <taxon>Embryophyta</taxon>
        <taxon>Tracheophyta</taxon>
        <taxon>Spermatophyta</taxon>
        <taxon>Magnoliopsida</taxon>
        <taxon>eudicotyledons</taxon>
        <taxon>Gunneridae</taxon>
        <taxon>Pentapetalae</taxon>
        <taxon>rosids</taxon>
        <taxon>malvids</taxon>
        <taxon>Malvales</taxon>
        <taxon>Malvaceae</taxon>
        <taxon>Malvoideae</taxon>
        <taxon>Gossypium</taxon>
    </lineage>
</organism>
<protein>
    <submittedName>
        <fullName evidence="1">Uncharacterized protein</fullName>
    </submittedName>
</protein>
<name>A0ABR0R2U7_GOSAR</name>
<dbReference type="EMBL" id="JARKNE010000001">
    <property type="protein sequence ID" value="KAK5845851.1"/>
    <property type="molecule type" value="Genomic_DNA"/>
</dbReference>
<proteinExistence type="predicted"/>
<comment type="caution">
    <text evidence="1">The sequence shown here is derived from an EMBL/GenBank/DDBJ whole genome shotgun (WGS) entry which is preliminary data.</text>
</comment>
<keyword evidence="2" id="KW-1185">Reference proteome</keyword>
<evidence type="ECO:0000313" key="2">
    <source>
        <dbReference type="Proteomes" id="UP001358586"/>
    </source>
</evidence>
<gene>
    <name evidence="1" type="ORF">PVK06_002085</name>
</gene>
<reference evidence="1 2" key="1">
    <citation type="submission" date="2023-03" db="EMBL/GenBank/DDBJ databases">
        <title>WGS of Gossypium arboreum.</title>
        <authorList>
            <person name="Yu D."/>
        </authorList>
    </citation>
    <scope>NUCLEOTIDE SEQUENCE [LARGE SCALE GENOMIC DNA]</scope>
    <source>
        <tissue evidence="1">Leaf</tissue>
    </source>
</reference>
<sequence>MKDIQKLTNSINTKHIRLVATIEDMDISKNLFYAYTRAYNNSIVAPLCQLSPTPIPKFPMFSPIIRGSVESPPIVHVSDVEKEKDSRDVEDCMRRIDSLIEGDIIVVQEVSTVEEEVTVEEEDICVEVVNKKAKEENNATTATEKESVQNIVNASEFVDANNDNLE</sequence>
<accession>A0ABR0R2U7</accession>
<dbReference type="Proteomes" id="UP001358586">
    <property type="component" value="Chromosome 1"/>
</dbReference>
<evidence type="ECO:0000313" key="1">
    <source>
        <dbReference type="EMBL" id="KAK5845851.1"/>
    </source>
</evidence>